<comment type="caution">
    <text evidence="12">The sequence shown here is derived from an EMBL/GenBank/DDBJ whole genome shotgun (WGS) entry which is preliminary data.</text>
</comment>
<keyword evidence="6 11" id="KW-0812">Transmembrane</keyword>
<keyword evidence="8 11" id="KW-1133">Transmembrane helix</keyword>
<evidence type="ECO:0000256" key="7">
    <source>
        <dbReference type="ARBA" id="ARBA00022927"/>
    </source>
</evidence>
<comment type="subcellular location">
    <subcellularLocation>
        <location evidence="1">Cell membrane</location>
        <topology evidence="1">Single-pass membrane protein</topology>
    </subcellularLocation>
</comment>
<keyword evidence="10 11" id="KW-0472">Membrane</keyword>
<evidence type="ECO:0000256" key="10">
    <source>
        <dbReference type="ARBA" id="ARBA00023136"/>
    </source>
</evidence>
<dbReference type="GO" id="GO:0005886">
    <property type="term" value="C:plasma membrane"/>
    <property type="evidence" value="ECO:0007669"/>
    <property type="project" value="UniProtKB-SubCell"/>
</dbReference>
<dbReference type="Proteomes" id="UP000824264">
    <property type="component" value="Unassembled WGS sequence"/>
</dbReference>
<keyword evidence="4" id="KW-0813">Transport</keyword>
<proteinExistence type="inferred from homology"/>
<gene>
    <name evidence="12" type="primary">yajC</name>
    <name evidence="12" type="ORF">H9874_11245</name>
</gene>
<comment type="similarity">
    <text evidence="2">Belongs to the YajC family.</text>
</comment>
<evidence type="ECO:0000256" key="1">
    <source>
        <dbReference type="ARBA" id="ARBA00004162"/>
    </source>
</evidence>
<evidence type="ECO:0000256" key="4">
    <source>
        <dbReference type="ARBA" id="ARBA00022448"/>
    </source>
</evidence>
<evidence type="ECO:0000256" key="3">
    <source>
        <dbReference type="ARBA" id="ARBA00014962"/>
    </source>
</evidence>
<protein>
    <recommendedName>
        <fullName evidence="3">Sec translocon accessory complex subunit YajC</fullName>
    </recommendedName>
</protein>
<dbReference type="Pfam" id="PF02699">
    <property type="entry name" value="YajC"/>
    <property type="match status" value="1"/>
</dbReference>
<sequence>MFASLAHAMGTAGTGQAGGGDALMQFVPLIAMLAIFYFLLIRPQQKRAKMHKAMLEALKKGDQVLTTGGLVGRIVDIDGDILSLDLGNTTVNLGRAYVVSVMDPRSKTVKEEK</sequence>
<dbReference type="AlphaFoldDB" id="A0A9D1R1T5"/>
<evidence type="ECO:0000313" key="12">
    <source>
        <dbReference type="EMBL" id="HIW79699.1"/>
    </source>
</evidence>
<keyword evidence="5" id="KW-1003">Cell membrane</keyword>
<dbReference type="GO" id="GO:0015031">
    <property type="term" value="P:protein transport"/>
    <property type="evidence" value="ECO:0007669"/>
    <property type="project" value="UniProtKB-KW"/>
</dbReference>
<evidence type="ECO:0000256" key="9">
    <source>
        <dbReference type="ARBA" id="ARBA00023010"/>
    </source>
</evidence>
<dbReference type="SMART" id="SM01323">
    <property type="entry name" value="YajC"/>
    <property type="match status" value="1"/>
</dbReference>
<organism evidence="12 13">
    <name type="scientific">Candidatus Bilophila faecipullorum</name>
    <dbReference type="NCBI Taxonomy" id="2838482"/>
    <lineage>
        <taxon>Bacteria</taxon>
        <taxon>Pseudomonadati</taxon>
        <taxon>Thermodesulfobacteriota</taxon>
        <taxon>Desulfovibrionia</taxon>
        <taxon>Desulfovibrionales</taxon>
        <taxon>Desulfovibrionaceae</taxon>
        <taxon>Bilophila</taxon>
    </lineage>
</organism>
<evidence type="ECO:0000256" key="8">
    <source>
        <dbReference type="ARBA" id="ARBA00022989"/>
    </source>
</evidence>
<dbReference type="PANTHER" id="PTHR33909:SF1">
    <property type="entry name" value="SEC TRANSLOCON ACCESSORY COMPLEX SUBUNIT YAJC"/>
    <property type="match status" value="1"/>
</dbReference>
<evidence type="ECO:0000256" key="6">
    <source>
        <dbReference type="ARBA" id="ARBA00022692"/>
    </source>
</evidence>
<keyword evidence="9" id="KW-0811">Translocation</keyword>
<evidence type="ECO:0000256" key="5">
    <source>
        <dbReference type="ARBA" id="ARBA00022475"/>
    </source>
</evidence>
<dbReference type="EMBL" id="DXGI01000416">
    <property type="protein sequence ID" value="HIW79699.1"/>
    <property type="molecule type" value="Genomic_DNA"/>
</dbReference>
<feature type="transmembrane region" description="Helical" evidence="11">
    <location>
        <begin position="22"/>
        <end position="41"/>
    </location>
</feature>
<evidence type="ECO:0000256" key="11">
    <source>
        <dbReference type="SAM" id="Phobius"/>
    </source>
</evidence>
<reference evidence="12" key="1">
    <citation type="journal article" date="2021" name="PeerJ">
        <title>Extensive microbial diversity within the chicken gut microbiome revealed by metagenomics and culture.</title>
        <authorList>
            <person name="Gilroy R."/>
            <person name="Ravi A."/>
            <person name="Getino M."/>
            <person name="Pursley I."/>
            <person name="Horton D.L."/>
            <person name="Alikhan N.F."/>
            <person name="Baker D."/>
            <person name="Gharbi K."/>
            <person name="Hall N."/>
            <person name="Watson M."/>
            <person name="Adriaenssens E.M."/>
            <person name="Foster-Nyarko E."/>
            <person name="Jarju S."/>
            <person name="Secka A."/>
            <person name="Antonio M."/>
            <person name="Oren A."/>
            <person name="Chaudhuri R.R."/>
            <person name="La Ragione R."/>
            <person name="Hildebrand F."/>
            <person name="Pallen M.J."/>
        </authorList>
    </citation>
    <scope>NUCLEOTIDE SEQUENCE</scope>
    <source>
        <strain evidence="12">ChiSxjej5B17-1746</strain>
    </source>
</reference>
<evidence type="ECO:0000313" key="13">
    <source>
        <dbReference type="Proteomes" id="UP000824264"/>
    </source>
</evidence>
<keyword evidence="7" id="KW-0653">Protein transport</keyword>
<dbReference type="NCBIfam" id="TIGR00739">
    <property type="entry name" value="yajC"/>
    <property type="match status" value="1"/>
</dbReference>
<dbReference type="PRINTS" id="PR01853">
    <property type="entry name" value="YAJCTRNLCASE"/>
</dbReference>
<evidence type="ECO:0000256" key="2">
    <source>
        <dbReference type="ARBA" id="ARBA00006742"/>
    </source>
</evidence>
<dbReference type="PANTHER" id="PTHR33909">
    <property type="entry name" value="SEC TRANSLOCON ACCESSORY COMPLEX SUBUNIT YAJC"/>
    <property type="match status" value="1"/>
</dbReference>
<accession>A0A9D1R1T5</accession>
<name>A0A9D1R1T5_9BACT</name>
<reference evidence="12" key="2">
    <citation type="submission" date="2021-04" db="EMBL/GenBank/DDBJ databases">
        <authorList>
            <person name="Gilroy R."/>
        </authorList>
    </citation>
    <scope>NUCLEOTIDE SEQUENCE</scope>
    <source>
        <strain evidence="12">ChiSxjej5B17-1746</strain>
    </source>
</reference>
<dbReference type="InterPro" id="IPR003849">
    <property type="entry name" value="Preprotein_translocase_YajC"/>
</dbReference>